<dbReference type="Gene3D" id="2.60.40.1180">
    <property type="entry name" value="Golgi alpha-mannosidase II"/>
    <property type="match status" value="1"/>
</dbReference>
<dbReference type="PANTHER" id="PTHR43053">
    <property type="entry name" value="GLYCOSIDASE FAMILY 31"/>
    <property type="match status" value="1"/>
</dbReference>
<comment type="similarity">
    <text evidence="2">Belongs to the glycosyl hydrolase 36 family.</text>
</comment>
<evidence type="ECO:0000313" key="10">
    <source>
        <dbReference type="Proteomes" id="UP001065593"/>
    </source>
</evidence>
<evidence type="ECO:0000259" key="7">
    <source>
        <dbReference type="Pfam" id="PF16874"/>
    </source>
</evidence>
<dbReference type="InterPro" id="IPR000111">
    <property type="entry name" value="Glyco_hydro_27/36_CS"/>
</dbReference>
<dbReference type="Proteomes" id="UP001065593">
    <property type="component" value="Unassembled WGS sequence"/>
</dbReference>
<dbReference type="InterPro" id="IPR017853">
    <property type="entry name" value="GH"/>
</dbReference>
<gene>
    <name evidence="9" type="ORF">LYSBPC_27080</name>
</gene>
<sequence length="716" mass="81464">MAIFIHGSEQLFHLQSGDSSYIFQIVSGSPAHVYWGKRLIDAPSLPSLFASRKTEDLDRLPLEYPQFGSSDFRSPAYQVRLPDGSRVTELVYQTYRLIKGKPALEGLPFVYAEDDNEVETLEVELADPYSGLSVFLSYSVFTEHNAITRSVRFIHNGSETLYLERALSAVVDFPDSEYDMLYLSGAWTREGQIKRQRVRSGTSLIDSRRGASGHQLNPFLALMDPSATEDIGNVFAMSLVYSGNFQAEAEVDQFDQTRMSIGLNSFDFEWKLEAGTSFQTPEAVLVYSCEGLGGMSRTFHNLYRTRLIRGTFRDARRPVLVNNWEATYFNFNAEIIESIAKTGADLGIDLFVLDDGWFGKRDDDTTSLGDWTEDRKKLPKGLADLAKRVNETGLQFGLWVEPEMISPDSNLYRSHPDWCLHVEGRRRTLTRTQLVLDLSRKDVRDYLYNLLSQLFKSAPISYVKWDMNRNMTEVGSPQWPTDQQKEISHRYMLGLYELLEALIVEFPHILFESCASGGGRFDPGMLYYMPQTWTSDNTDAVSRQKIQYGLSLVYPISTIGAHVSAIPNHQVGRNTPLKTRGDIAMMGTFGYEMDIRTFTEEEKKTVKQQIAQYKQLSPLVQNGDFYRLRSPFEGNETAWMFVSKDKQQAAVFYFRILAENHYVPKRLRLKGLDPKKTYTLEATGEAFGGDVLHEVGIALPLLHGDYVSTSFILFEK</sequence>
<proteinExistence type="inferred from homology"/>
<organism evidence="9 10">
    <name type="scientific">Lysinibacillus piscis</name>
    <dbReference type="NCBI Taxonomy" id="2518931"/>
    <lineage>
        <taxon>Bacteria</taxon>
        <taxon>Bacillati</taxon>
        <taxon>Bacillota</taxon>
        <taxon>Bacilli</taxon>
        <taxon>Bacillales</taxon>
        <taxon>Bacillaceae</taxon>
        <taxon>Lysinibacillus</taxon>
    </lineage>
</organism>
<evidence type="ECO:0000256" key="2">
    <source>
        <dbReference type="ARBA" id="ARBA00006202"/>
    </source>
</evidence>
<keyword evidence="5 6" id="KW-0326">Glycosidase</keyword>
<dbReference type="InterPro" id="IPR038417">
    <property type="entry name" value="Alpga-gal_N_sf"/>
</dbReference>
<dbReference type="Pfam" id="PF02065">
    <property type="entry name" value="Melibiase"/>
    <property type="match status" value="1"/>
</dbReference>
<feature type="domain" description="Glycosyl hydrolase family 36 N-terminal" evidence="8">
    <location>
        <begin position="28"/>
        <end position="273"/>
    </location>
</feature>
<comment type="caution">
    <text evidence="9">The sequence shown here is derived from an EMBL/GenBank/DDBJ whole genome shotgun (WGS) entry which is preliminary data.</text>
</comment>
<dbReference type="PIRSF" id="PIRSF005536">
    <property type="entry name" value="Agal"/>
    <property type="match status" value="1"/>
</dbReference>
<name>A0ABQ5NMI2_9BACI</name>
<evidence type="ECO:0000256" key="1">
    <source>
        <dbReference type="ARBA" id="ARBA00001255"/>
    </source>
</evidence>
<dbReference type="EC" id="3.2.1.22" evidence="3 6"/>
<dbReference type="InterPro" id="IPR002252">
    <property type="entry name" value="Glyco_hydro_36"/>
</dbReference>
<dbReference type="SUPFAM" id="SSF51445">
    <property type="entry name" value="(Trans)glycosidases"/>
    <property type="match status" value="1"/>
</dbReference>
<dbReference type="InterPro" id="IPR013780">
    <property type="entry name" value="Glyco_hydro_b"/>
</dbReference>
<evidence type="ECO:0000256" key="6">
    <source>
        <dbReference type="PIRNR" id="PIRNR005536"/>
    </source>
</evidence>
<evidence type="ECO:0000256" key="4">
    <source>
        <dbReference type="ARBA" id="ARBA00022801"/>
    </source>
</evidence>
<dbReference type="Pfam" id="PF16874">
    <property type="entry name" value="Glyco_hydro_36C"/>
    <property type="match status" value="1"/>
</dbReference>
<evidence type="ECO:0000256" key="5">
    <source>
        <dbReference type="ARBA" id="ARBA00023295"/>
    </source>
</evidence>
<evidence type="ECO:0000256" key="3">
    <source>
        <dbReference type="ARBA" id="ARBA00012755"/>
    </source>
</evidence>
<dbReference type="Pfam" id="PF16875">
    <property type="entry name" value="Glyco_hydro_36N"/>
    <property type="match status" value="1"/>
</dbReference>
<dbReference type="PROSITE" id="PS00512">
    <property type="entry name" value="ALPHA_GALACTOSIDASE"/>
    <property type="match status" value="1"/>
</dbReference>
<dbReference type="CDD" id="cd14791">
    <property type="entry name" value="GH36"/>
    <property type="match status" value="1"/>
</dbReference>
<comment type="catalytic activity">
    <reaction evidence="1 6">
        <text>Hydrolysis of terminal, non-reducing alpha-D-galactose residues in alpha-D-galactosides, including galactose oligosaccharides, galactomannans and galactolipids.</text>
        <dbReference type="EC" id="3.2.1.22"/>
    </reaction>
</comment>
<keyword evidence="4 6" id="KW-0378">Hydrolase</keyword>
<keyword evidence="10" id="KW-1185">Reference proteome</keyword>
<evidence type="ECO:0000313" key="9">
    <source>
        <dbReference type="EMBL" id="GLC89581.1"/>
    </source>
</evidence>
<reference evidence="9" key="1">
    <citation type="submission" date="2022-08" db="EMBL/GenBank/DDBJ databases">
        <title>Draft genome sequence of Lysinibacillus sp. strain KH24.</title>
        <authorList>
            <person name="Kanbe H."/>
            <person name="Itoh H."/>
        </authorList>
    </citation>
    <scope>NUCLEOTIDE SEQUENCE</scope>
    <source>
        <strain evidence="9">KH24</strain>
    </source>
</reference>
<dbReference type="Gene3D" id="2.70.98.60">
    <property type="entry name" value="alpha-galactosidase from lactobacil brevis"/>
    <property type="match status" value="1"/>
</dbReference>
<feature type="domain" description="Glycosyl hydrolase family 36 C-terminal" evidence="7">
    <location>
        <begin position="636"/>
        <end position="713"/>
    </location>
</feature>
<dbReference type="PRINTS" id="PR00743">
    <property type="entry name" value="GLHYDRLASE36"/>
</dbReference>
<dbReference type="InterPro" id="IPR050985">
    <property type="entry name" value="Alpha-glycosidase_related"/>
</dbReference>
<protein>
    <recommendedName>
        <fullName evidence="3 6">Alpha-galactosidase</fullName>
        <ecNumber evidence="3 6">3.2.1.22</ecNumber>
    </recommendedName>
</protein>
<dbReference type="PANTHER" id="PTHR43053:SF3">
    <property type="entry name" value="ALPHA-GALACTOSIDASE C-RELATED"/>
    <property type="match status" value="1"/>
</dbReference>
<evidence type="ECO:0000259" key="8">
    <source>
        <dbReference type="Pfam" id="PF16875"/>
    </source>
</evidence>
<dbReference type="EMBL" id="BRZA01000003">
    <property type="protein sequence ID" value="GLC89581.1"/>
    <property type="molecule type" value="Genomic_DNA"/>
</dbReference>
<accession>A0ABQ5NMI2</accession>
<dbReference type="InterPro" id="IPR013785">
    <property type="entry name" value="Aldolase_TIM"/>
</dbReference>
<dbReference type="InterPro" id="IPR031705">
    <property type="entry name" value="Glyco_hydro_36_C"/>
</dbReference>
<dbReference type="InterPro" id="IPR031704">
    <property type="entry name" value="Glyco_hydro_36_N"/>
</dbReference>
<dbReference type="Gene3D" id="3.20.20.70">
    <property type="entry name" value="Aldolase class I"/>
    <property type="match status" value="1"/>
</dbReference>
<dbReference type="RefSeq" id="WP_264989392.1">
    <property type="nucleotide sequence ID" value="NZ_BRZA01000003.1"/>
</dbReference>